<dbReference type="RefSeq" id="WP_089284560.1">
    <property type="nucleotide sequence ID" value="NZ_FZOJ01000027.1"/>
</dbReference>
<dbReference type="InterPro" id="IPR040680">
    <property type="entry name" value="DUF5643"/>
</dbReference>
<proteinExistence type="predicted"/>
<dbReference type="OrthoDB" id="2541898at2"/>
<dbReference type="AlphaFoldDB" id="A0A239ID90"/>
<keyword evidence="3" id="KW-1185">Reference proteome</keyword>
<dbReference type="Gene3D" id="2.60.40.1630">
    <property type="entry name" value="bacillus anthracis domain"/>
    <property type="match status" value="1"/>
</dbReference>
<dbReference type="EMBL" id="FZOJ01000027">
    <property type="protein sequence ID" value="SNS91392.1"/>
    <property type="molecule type" value="Genomic_DNA"/>
</dbReference>
<name>A0A239ID90_9FIRM</name>
<organism evidence="2 3">
    <name type="scientific">Anaerovirgula multivorans</name>
    <dbReference type="NCBI Taxonomy" id="312168"/>
    <lineage>
        <taxon>Bacteria</taxon>
        <taxon>Bacillati</taxon>
        <taxon>Bacillota</taxon>
        <taxon>Clostridia</taxon>
        <taxon>Peptostreptococcales</taxon>
        <taxon>Natronincolaceae</taxon>
        <taxon>Anaerovirgula</taxon>
    </lineage>
</organism>
<evidence type="ECO:0000313" key="3">
    <source>
        <dbReference type="Proteomes" id="UP000198304"/>
    </source>
</evidence>
<protein>
    <recommendedName>
        <fullName evidence="1">DUF5643 domain-containing protein</fullName>
    </recommendedName>
</protein>
<dbReference type="Proteomes" id="UP000198304">
    <property type="component" value="Unassembled WGS sequence"/>
</dbReference>
<gene>
    <name evidence="2" type="ORF">SAMN05446037_102727</name>
</gene>
<feature type="domain" description="DUF5643" evidence="1">
    <location>
        <begin position="63"/>
        <end position="133"/>
    </location>
</feature>
<evidence type="ECO:0000313" key="2">
    <source>
        <dbReference type="EMBL" id="SNS91392.1"/>
    </source>
</evidence>
<accession>A0A239ID90</accession>
<sequence>MKKVAEGIYIGQANYSISGELDQVKCKLKIEEILLDAPNREEKIKGEWVFTFQLETVKRSSKAINQGTEKEGFGVTINKINKTPMSFIMDYTQQVPEAYRADWHYVITELVVKDDLGNVYEGQGNGGAWTYRNRDYKLE</sequence>
<evidence type="ECO:0000259" key="1">
    <source>
        <dbReference type="Pfam" id="PF18705"/>
    </source>
</evidence>
<dbReference type="Gene3D" id="2.60.40.1640">
    <property type="entry name" value="Conserved domain protein"/>
    <property type="match status" value="1"/>
</dbReference>
<reference evidence="2 3" key="1">
    <citation type="submission" date="2017-06" db="EMBL/GenBank/DDBJ databases">
        <authorList>
            <person name="Kim H.J."/>
            <person name="Triplett B.A."/>
        </authorList>
    </citation>
    <scope>NUCLEOTIDE SEQUENCE [LARGE SCALE GENOMIC DNA]</scope>
    <source>
        <strain evidence="2 3">SCA</strain>
    </source>
</reference>
<dbReference type="Pfam" id="PF18705">
    <property type="entry name" value="DUF5643"/>
    <property type="match status" value="1"/>
</dbReference>